<dbReference type="STRING" id="329884.A0A4V5NHX2"/>
<evidence type="ECO:0000256" key="2">
    <source>
        <dbReference type="ARBA" id="ARBA00022679"/>
    </source>
</evidence>
<dbReference type="OrthoDB" id="271595at2759"/>
<dbReference type="InterPro" id="IPR013216">
    <property type="entry name" value="Methyltransf_11"/>
</dbReference>
<keyword evidence="5" id="KW-1185">Reference proteome</keyword>
<keyword evidence="1" id="KW-0489">Methyltransferase</keyword>
<protein>
    <recommendedName>
        <fullName evidence="3">Methyltransferase type 11 domain-containing protein</fullName>
    </recommendedName>
</protein>
<dbReference type="CDD" id="cd02440">
    <property type="entry name" value="AdoMet_MTases"/>
    <property type="match status" value="1"/>
</dbReference>
<evidence type="ECO:0000256" key="1">
    <source>
        <dbReference type="ARBA" id="ARBA00022603"/>
    </source>
</evidence>
<organism evidence="4 5">
    <name type="scientific">Friedmanniomyces simplex</name>
    <dbReference type="NCBI Taxonomy" id="329884"/>
    <lineage>
        <taxon>Eukaryota</taxon>
        <taxon>Fungi</taxon>
        <taxon>Dikarya</taxon>
        <taxon>Ascomycota</taxon>
        <taxon>Pezizomycotina</taxon>
        <taxon>Dothideomycetes</taxon>
        <taxon>Dothideomycetidae</taxon>
        <taxon>Mycosphaerellales</taxon>
        <taxon>Teratosphaeriaceae</taxon>
        <taxon>Friedmanniomyces</taxon>
    </lineage>
</organism>
<dbReference type="GO" id="GO:0030488">
    <property type="term" value="P:tRNA methylation"/>
    <property type="evidence" value="ECO:0007669"/>
    <property type="project" value="TreeGrafter"/>
</dbReference>
<dbReference type="PANTHER" id="PTHR13069">
    <property type="entry name" value="ALKYLATED DNA REPAIR PROTEIN ALKB HOMOLOG 8"/>
    <property type="match status" value="1"/>
</dbReference>
<accession>A0A4V5NHX2</accession>
<dbReference type="GO" id="GO:0008757">
    <property type="term" value="F:S-adenosylmethionine-dependent methyltransferase activity"/>
    <property type="evidence" value="ECO:0007669"/>
    <property type="project" value="InterPro"/>
</dbReference>
<dbReference type="GO" id="GO:0000049">
    <property type="term" value="F:tRNA binding"/>
    <property type="evidence" value="ECO:0007669"/>
    <property type="project" value="TreeGrafter"/>
</dbReference>
<dbReference type="Pfam" id="PF08241">
    <property type="entry name" value="Methyltransf_11"/>
    <property type="match status" value="1"/>
</dbReference>
<evidence type="ECO:0000313" key="5">
    <source>
        <dbReference type="Proteomes" id="UP000309340"/>
    </source>
</evidence>
<dbReference type="InterPro" id="IPR029063">
    <property type="entry name" value="SAM-dependent_MTases_sf"/>
</dbReference>
<reference evidence="4 5" key="1">
    <citation type="submission" date="2017-03" db="EMBL/GenBank/DDBJ databases">
        <title>Genomes of endolithic fungi from Antarctica.</title>
        <authorList>
            <person name="Coleine C."/>
            <person name="Masonjones S."/>
            <person name="Stajich J.E."/>
        </authorList>
    </citation>
    <scope>NUCLEOTIDE SEQUENCE [LARGE SCALE GENOMIC DNA]</scope>
    <source>
        <strain evidence="4 5">CCFEE 5184</strain>
    </source>
</reference>
<comment type="caution">
    <text evidence="4">The sequence shown here is derived from an EMBL/GenBank/DDBJ whole genome shotgun (WGS) entry which is preliminary data.</text>
</comment>
<proteinExistence type="predicted"/>
<evidence type="ECO:0000313" key="4">
    <source>
        <dbReference type="EMBL" id="TKA79849.1"/>
    </source>
</evidence>
<dbReference type="GO" id="GO:0005634">
    <property type="term" value="C:nucleus"/>
    <property type="evidence" value="ECO:0007669"/>
    <property type="project" value="TreeGrafter"/>
</dbReference>
<sequence length="234" mass="26427">MDADEAKGETYEEEHVHVVYEQIASHFSSTRYKPWPIIERFLRELPDGAIGLDVGCGNGKYLAVNPDIFIIGSDRSSNLASIAKRHPPHSVVVADILYLPHPSRAFDFAISIAVVHHLSTSWRRVEAIESILQTLRSGGKALIYVWALEQESSRRGWTEQDEQDVMVPWVMRGSRKAAHAGEAGGGEDRTFHRYYHLYRKGELERDVQLAGGEVVEAGYEKDNWWVVATLRTVV</sequence>
<dbReference type="GO" id="GO:0005737">
    <property type="term" value="C:cytoplasm"/>
    <property type="evidence" value="ECO:0007669"/>
    <property type="project" value="TreeGrafter"/>
</dbReference>
<dbReference type="Proteomes" id="UP000309340">
    <property type="component" value="Unassembled WGS sequence"/>
</dbReference>
<dbReference type="GO" id="GO:0002098">
    <property type="term" value="P:tRNA wobble uridine modification"/>
    <property type="evidence" value="ECO:0007669"/>
    <property type="project" value="TreeGrafter"/>
</dbReference>
<gene>
    <name evidence="4" type="ORF">B0A55_02790</name>
</gene>
<dbReference type="InterPro" id="IPR051422">
    <property type="entry name" value="AlkB_tRNA_MeTrf/Diox"/>
</dbReference>
<dbReference type="GO" id="GO:0106335">
    <property type="term" value="F:tRNA (5-carboxymethyluridine(34)-5-O)-methyltransferase activity"/>
    <property type="evidence" value="ECO:0007669"/>
    <property type="project" value="TreeGrafter"/>
</dbReference>
<dbReference type="PANTHER" id="PTHR13069:SF21">
    <property type="entry name" value="ALKYLATED DNA REPAIR PROTEIN ALKB HOMOLOG 8"/>
    <property type="match status" value="1"/>
</dbReference>
<dbReference type="SUPFAM" id="SSF53335">
    <property type="entry name" value="S-adenosyl-L-methionine-dependent methyltransferases"/>
    <property type="match status" value="1"/>
</dbReference>
<name>A0A4V5NHX2_9PEZI</name>
<keyword evidence="2" id="KW-0808">Transferase</keyword>
<dbReference type="EMBL" id="NAJQ01000081">
    <property type="protein sequence ID" value="TKA79849.1"/>
    <property type="molecule type" value="Genomic_DNA"/>
</dbReference>
<dbReference type="AlphaFoldDB" id="A0A4V5NHX2"/>
<dbReference type="FunFam" id="3.40.50.150:FF:000219">
    <property type="entry name" value="tRNA (Carboxymethyluridine(34)-5-O)-methyltransferase"/>
    <property type="match status" value="1"/>
</dbReference>
<feature type="domain" description="Methyltransferase type 11" evidence="3">
    <location>
        <begin position="52"/>
        <end position="143"/>
    </location>
</feature>
<dbReference type="Gene3D" id="3.40.50.150">
    <property type="entry name" value="Vaccinia Virus protein VP39"/>
    <property type="match status" value="1"/>
</dbReference>
<evidence type="ECO:0000259" key="3">
    <source>
        <dbReference type="Pfam" id="PF08241"/>
    </source>
</evidence>